<dbReference type="Gene3D" id="1.50.40.10">
    <property type="entry name" value="Mitochondrial carrier domain"/>
    <property type="match status" value="2"/>
</dbReference>
<evidence type="ECO:0000313" key="15">
    <source>
        <dbReference type="Proteomes" id="UP000246121"/>
    </source>
</evidence>
<sequence>MFLAKHLNEVDGLMGLPVCSVDRSRLFGWLFLVRKLVFLLMCAAFLFFFYVVFWNIFLPVGGVGPMVVGSAMYFFCCFVGGVVSGLPHTLLTPMDLVKCRMQVGEYDSLVEGFRFIYKDAGGSFIGSIPFFYRGWVPTFIGYSLQGGFKFFFYEVFKYVLQGTCMLRVEEKSEPKSSNDLCQLLTYMGASFLAEVIADIALSPWEAVKIKIQTTSVYRTQIGVVVPMIWAAEGCRGFYKGLTALWCRQVPYTVVKFMSFESIAHQLYSVFGSVPQSATPKSVQIFVSLLAGMLAGVLCGIVSHPADTIVSRLNQRIDSVHGKAGTFCHFLRDIGWRGLWKGIGPRLLMLATLTGLQWLLYDGFKVLVGFPTTGGGHVLAGNTAPSLKAA</sequence>
<evidence type="ECO:0000256" key="2">
    <source>
        <dbReference type="ARBA" id="ARBA00006375"/>
    </source>
</evidence>
<evidence type="ECO:0000256" key="3">
    <source>
        <dbReference type="ARBA" id="ARBA00022448"/>
    </source>
</evidence>
<evidence type="ECO:0000256" key="11">
    <source>
        <dbReference type="RuleBase" id="RU000488"/>
    </source>
</evidence>
<evidence type="ECO:0000256" key="5">
    <source>
        <dbReference type="ARBA" id="ARBA00022737"/>
    </source>
</evidence>
<dbReference type="Proteomes" id="UP000246121">
    <property type="component" value="Unassembled WGS sequence"/>
</dbReference>
<keyword evidence="4 10" id="KW-0812">Transmembrane</keyword>
<evidence type="ECO:0000256" key="6">
    <source>
        <dbReference type="ARBA" id="ARBA00022792"/>
    </source>
</evidence>
<evidence type="ECO:0000256" key="1">
    <source>
        <dbReference type="ARBA" id="ARBA00004448"/>
    </source>
</evidence>
<dbReference type="VEuPathDB" id="TriTrypDB:TcCL_Unassigned04203"/>
<dbReference type="VEuPathDB" id="TriTrypDB:TCSYLVIO_004811"/>
<evidence type="ECO:0000256" key="4">
    <source>
        <dbReference type="ARBA" id="ARBA00022692"/>
    </source>
</evidence>
<dbReference type="VEuPathDB" id="TriTrypDB:C4B63_14g237"/>
<protein>
    <submittedName>
        <fullName evidence="14">Putative mitochondrial carrier protein</fullName>
    </submittedName>
</protein>
<evidence type="ECO:0000256" key="9">
    <source>
        <dbReference type="ARBA" id="ARBA00023136"/>
    </source>
</evidence>
<evidence type="ECO:0000313" key="14">
    <source>
        <dbReference type="EMBL" id="PWU97883.1"/>
    </source>
</evidence>
<dbReference type="VEuPathDB" id="TriTrypDB:C3747_19g294"/>
<keyword evidence="7 12" id="KW-1133">Transmembrane helix</keyword>
<dbReference type="VEuPathDB" id="TriTrypDB:TcG_08087"/>
<keyword evidence="8" id="KW-0496">Mitochondrion</keyword>
<feature type="transmembrane region" description="Helical" evidence="12">
    <location>
        <begin position="36"/>
        <end position="58"/>
    </location>
</feature>
<dbReference type="EMBL" id="PRFA01000303">
    <property type="protein sequence ID" value="PWU83606.1"/>
    <property type="molecule type" value="Genomic_DNA"/>
</dbReference>
<dbReference type="InterPro" id="IPR044677">
    <property type="entry name" value="SLC25A3/Pic2/Mir1-like"/>
</dbReference>
<keyword evidence="6" id="KW-0999">Mitochondrion inner membrane</keyword>
<proteinExistence type="inferred from homology"/>
<dbReference type="AlphaFoldDB" id="A0A2V2VU80"/>
<dbReference type="PANTHER" id="PTHR45671:SF28">
    <property type="entry name" value="CARRIER PROTEIN, PUTATIVE-RELATED"/>
    <property type="match status" value="1"/>
</dbReference>
<evidence type="ECO:0000256" key="12">
    <source>
        <dbReference type="SAM" id="Phobius"/>
    </source>
</evidence>
<dbReference type="VEuPathDB" id="TriTrypDB:Tc_MARK_3553"/>
<gene>
    <name evidence="14" type="ORF">C4B63_14g237</name>
    <name evidence="13" type="ORF">C4B63_303g11</name>
</gene>
<dbReference type="PRINTS" id="PR00926">
    <property type="entry name" value="MITOCARRIER"/>
</dbReference>
<organism evidence="14 15">
    <name type="scientific">Trypanosoma cruzi</name>
    <dbReference type="NCBI Taxonomy" id="5693"/>
    <lineage>
        <taxon>Eukaryota</taxon>
        <taxon>Discoba</taxon>
        <taxon>Euglenozoa</taxon>
        <taxon>Kinetoplastea</taxon>
        <taxon>Metakinetoplastina</taxon>
        <taxon>Trypanosomatida</taxon>
        <taxon>Trypanosomatidae</taxon>
        <taxon>Trypanosoma</taxon>
        <taxon>Schizotrypanum</taxon>
    </lineage>
</organism>
<keyword evidence="3 11" id="KW-0813">Transport</keyword>
<keyword evidence="5" id="KW-0677">Repeat</keyword>
<dbReference type="VEuPathDB" id="TriTrypDB:ECC02_012772"/>
<feature type="repeat" description="Solcar" evidence="10">
    <location>
        <begin position="282"/>
        <end position="366"/>
    </location>
</feature>
<dbReference type="PROSITE" id="PS50920">
    <property type="entry name" value="SOLCAR"/>
    <property type="match status" value="3"/>
</dbReference>
<dbReference type="VEuPathDB" id="TriTrypDB:TcYC6_0070870"/>
<comment type="similarity">
    <text evidence="2 11">Belongs to the mitochondrial carrier (TC 2.A.29) family.</text>
</comment>
<dbReference type="SUPFAM" id="SSF103506">
    <property type="entry name" value="Mitochondrial carrier"/>
    <property type="match status" value="1"/>
</dbReference>
<dbReference type="VEuPathDB" id="TriTrypDB:TCDM_00031"/>
<dbReference type="VEuPathDB" id="TriTrypDB:TcCLB.503425.5"/>
<dbReference type="EMBL" id="PRFA01000014">
    <property type="protein sequence ID" value="PWU97883.1"/>
    <property type="molecule type" value="Genomic_DNA"/>
</dbReference>
<dbReference type="FunFam" id="1.50.40.10:FF:000046">
    <property type="entry name" value="Phosphate carrier protein, mitochondrial"/>
    <property type="match status" value="1"/>
</dbReference>
<dbReference type="VEuPathDB" id="TriTrypDB:C4B63_303g11"/>
<dbReference type="GO" id="GO:1990547">
    <property type="term" value="P:mitochondrial phosphate ion transmembrane transport"/>
    <property type="evidence" value="ECO:0007669"/>
    <property type="project" value="InterPro"/>
</dbReference>
<feature type="transmembrane region" description="Helical" evidence="12">
    <location>
        <begin position="70"/>
        <end position="91"/>
    </location>
</feature>
<feature type="repeat" description="Solcar" evidence="10">
    <location>
        <begin position="181"/>
        <end position="265"/>
    </location>
</feature>
<dbReference type="GO" id="GO:0005315">
    <property type="term" value="F:phosphate transmembrane transporter activity"/>
    <property type="evidence" value="ECO:0007669"/>
    <property type="project" value="InterPro"/>
</dbReference>
<dbReference type="VEuPathDB" id="TriTrypDB:TcBrA4_0014750"/>
<evidence type="ECO:0000256" key="7">
    <source>
        <dbReference type="ARBA" id="ARBA00022989"/>
    </source>
</evidence>
<comment type="subcellular location">
    <subcellularLocation>
        <location evidence="1">Mitochondrion inner membrane</location>
        <topology evidence="1">Multi-pass membrane protein</topology>
    </subcellularLocation>
</comment>
<evidence type="ECO:0000313" key="13">
    <source>
        <dbReference type="EMBL" id="PWU83606.1"/>
    </source>
</evidence>
<reference evidence="14 15" key="1">
    <citation type="journal article" date="2018" name="Microb. Genom.">
        <title>Expanding an expanded genome: long-read sequencing of Trypanosoma cruzi.</title>
        <authorList>
            <person name="Berna L."/>
            <person name="Rodriguez M."/>
            <person name="Chiribao M.L."/>
            <person name="Parodi-Talice A."/>
            <person name="Pita S."/>
            <person name="Rijo G."/>
            <person name="Alvarez-Valin F."/>
            <person name="Robello C."/>
        </authorList>
    </citation>
    <scope>NUCLEOTIDE SEQUENCE [LARGE SCALE GENOMIC DNA]</scope>
    <source>
        <strain evidence="14 15">Dm28c</strain>
    </source>
</reference>
<accession>A0A2V2VU80</accession>
<evidence type="ECO:0000256" key="8">
    <source>
        <dbReference type="ARBA" id="ARBA00023128"/>
    </source>
</evidence>
<dbReference type="Pfam" id="PF00153">
    <property type="entry name" value="Mito_carr"/>
    <property type="match status" value="3"/>
</dbReference>
<dbReference type="VEuPathDB" id="TriTrypDB:BCY84_10693"/>
<evidence type="ECO:0000256" key="10">
    <source>
        <dbReference type="PROSITE-ProRule" id="PRU00282"/>
    </source>
</evidence>
<dbReference type="GO" id="GO:0005743">
    <property type="term" value="C:mitochondrial inner membrane"/>
    <property type="evidence" value="ECO:0007669"/>
    <property type="project" value="UniProtKB-SubCell"/>
</dbReference>
<dbReference type="InterPro" id="IPR002067">
    <property type="entry name" value="MCP"/>
</dbReference>
<dbReference type="PANTHER" id="PTHR45671">
    <property type="entry name" value="SOLUTE CARRIER FAMILY 25 (MITOCHONDRIAL CARRIER PHOSPHATE CARRIER), MEMBER 3, LIKE-RELATED-RELATED"/>
    <property type="match status" value="1"/>
</dbReference>
<feature type="repeat" description="Solcar" evidence="10">
    <location>
        <begin position="72"/>
        <end position="159"/>
    </location>
</feature>
<comment type="caution">
    <text evidence="14">The sequence shown here is derived from an EMBL/GenBank/DDBJ whole genome shotgun (WGS) entry which is preliminary data.</text>
</comment>
<keyword evidence="9 10" id="KW-0472">Membrane</keyword>
<dbReference type="InterPro" id="IPR018108">
    <property type="entry name" value="MCP_transmembrane"/>
</dbReference>
<dbReference type="InterPro" id="IPR023395">
    <property type="entry name" value="MCP_dom_sf"/>
</dbReference>
<name>A0A2V2VU80_TRYCR</name>